<dbReference type="WBParaSite" id="SSLN_0001209501-mRNA-1">
    <property type="protein sequence ID" value="SSLN_0001209501-mRNA-1"/>
    <property type="gene ID" value="SSLN_0001209501"/>
</dbReference>
<dbReference type="InterPro" id="IPR052587">
    <property type="entry name" value="TELO2-interacting_protein_1"/>
</dbReference>
<dbReference type="Pfam" id="PF24181">
    <property type="entry name" value="TPR_TTI1_C"/>
    <property type="match status" value="1"/>
</dbReference>
<sequence length="849" mass="93445">MPIIAHTFSIVLGILRSPQDIKPRLQALRAVSALVQYTKPRNDLADAWALRAVCLSKIFPGLTKENFVKLGLSEFTQWRHDAASRIQPLVRKCMETLSSNVIDLSSSAVERLDHAVVDFASSICVACSMCLNQHEAYHKLQDDLVCSLIIVATKSHSPLRQERVIADPKSDSASASALFHLSKLSQNSIASRCAVNGFEYIRKLAFGVLTRSSSELNSLLDFASDTDGVGFLIESGDCLESLCRTIIRFLTFDLDNMRLTDQLSVELTDLPSSEMAPVVPVHLFQKFFKYFRQPAILNDAERVVIALTSTSGEPSEKISLVTSLFDRLSAEHNFLDMSDPTVDTTTPQGTSALVSSWPTGKQVTYASTALPLGDRSIVSSTHNLKERTLKACLFIELLATASQIWCQTNKKSSDGCASPVATYPEELQPLLVKVLGLATGSGLLSATARQALFCISRRCGFASFSDFISASSGPLISALTLDFHSVIIQAPLFEGGSREGSLHPPADICSRLETACRALTFFTEHANYEAIHRIRPLVMQMLMCLDVTYDFAAAHFLSVLTRIIRTCRRIDDDTNHASDAAVSATSIPSTAASQPKVSFVEHLKDRHGDKSSTLLRIFFPDLLLPLVHKIWSPLLARMRDKNPAVVEKAFELFAVLANCSRTFIRTRASSDLMNTLVVFLQRGASVSLGEPASYEFLTACRVQRRLLRTLGPLCVQASHKANIQNPLRVRAMPTLVIFSCGEGKPSGLIEKPLQSDCQCAKLEAIISPMKVRKALDFFLEGEPSACQRRIDLELFAVSLRPVVQVLCTYLNTKQPNGLREAAAQSLLHLYNLDPGLVAFEYDSQHDRDA</sequence>
<feature type="domain" description="TTI1 C-terminal TPR" evidence="1">
    <location>
        <begin position="621"/>
        <end position="718"/>
    </location>
</feature>
<dbReference type="SUPFAM" id="SSF48371">
    <property type="entry name" value="ARM repeat"/>
    <property type="match status" value="1"/>
</dbReference>
<dbReference type="PANTHER" id="PTHR18460">
    <property type="entry name" value="TEL2 INTERACTING PROTEIN 1 TTI1 FAMILY MEMBER"/>
    <property type="match status" value="1"/>
</dbReference>
<organism evidence="4">
    <name type="scientific">Schistocephalus solidus</name>
    <name type="common">Tapeworm</name>
    <dbReference type="NCBI Taxonomy" id="70667"/>
    <lineage>
        <taxon>Eukaryota</taxon>
        <taxon>Metazoa</taxon>
        <taxon>Spiralia</taxon>
        <taxon>Lophotrochozoa</taxon>
        <taxon>Platyhelminthes</taxon>
        <taxon>Cestoda</taxon>
        <taxon>Eucestoda</taxon>
        <taxon>Diphyllobothriidea</taxon>
        <taxon>Diphyllobothriidae</taxon>
        <taxon>Schistocephalus</taxon>
    </lineage>
</organism>
<proteinExistence type="predicted"/>
<evidence type="ECO:0000313" key="4">
    <source>
        <dbReference type="WBParaSite" id="SSLN_0001209501-mRNA-1"/>
    </source>
</evidence>
<dbReference type="InterPro" id="IPR016024">
    <property type="entry name" value="ARM-type_fold"/>
</dbReference>
<evidence type="ECO:0000313" key="2">
    <source>
        <dbReference type="EMBL" id="VDL98035.1"/>
    </source>
</evidence>
<dbReference type="STRING" id="70667.A0A183T5A2"/>
<dbReference type="InterPro" id="IPR057567">
    <property type="entry name" value="TPR_TTI1_C"/>
</dbReference>
<gene>
    <name evidence="2" type="ORF">SSLN_LOCUS11650</name>
</gene>
<accession>A0A183T5A2</accession>
<evidence type="ECO:0000259" key="1">
    <source>
        <dbReference type="Pfam" id="PF24181"/>
    </source>
</evidence>
<protein>
    <submittedName>
        <fullName evidence="4">DUF2428 domain-containing protein</fullName>
    </submittedName>
</protein>
<evidence type="ECO:0000313" key="3">
    <source>
        <dbReference type="Proteomes" id="UP000275846"/>
    </source>
</evidence>
<dbReference type="AlphaFoldDB" id="A0A183T5A2"/>
<reference evidence="4" key="1">
    <citation type="submission" date="2016-06" db="UniProtKB">
        <authorList>
            <consortium name="WormBaseParasite"/>
        </authorList>
    </citation>
    <scope>IDENTIFICATION</scope>
</reference>
<dbReference type="EMBL" id="UYSU01036699">
    <property type="protein sequence ID" value="VDL98035.1"/>
    <property type="molecule type" value="Genomic_DNA"/>
</dbReference>
<dbReference type="OrthoDB" id="49511at2759"/>
<dbReference type="Proteomes" id="UP000275846">
    <property type="component" value="Unassembled WGS sequence"/>
</dbReference>
<reference evidence="2 3" key="2">
    <citation type="submission" date="2018-11" db="EMBL/GenBank/DDBJ databases">
        <authorList>
            <consortium name="Pathogen Informatics"/>
        </authorList>
    </citation>
    <scope>NUCLEOTIDE SEQUENCE [LARGE SCALE GENOMIC DNA]</scope>
    <source>
        <strain evidence="2 3">NST_G2</strain>
    </source>
</reference>
<dbReference type="PANTHER" id="PTHR18460:SF3">
    <property type="entry name" value="TELO2-INTERACTING PROTEIN 1 HOMOLOG"/>
    <property type="match status" value="1"/>
</dbReference>
<dbReference type="GO" id="GO:0005737">
    <property type="term" value="C:cytoplasm"/>
    <property type="evidence" value="ECO:0007669"/>
    <property type="project" value="TreeGrafter"/>
</dbReference>
<name>A0A183T5A2_SCHSO</name>
<keyword evidence="3" id="KW-1185">Reference proteome</keyword>